<proteinExistence type="inferred from homology"/>
<dbReference type="InterPro" id="IPR005650">
    <property type="entry name" value="BlaI_family"/>
</dbReference>
<evidence type="ECO:0000256" key="4">
    <source>
        <dbReference type="ARBA" id="ARBA00023163"/>
    </source>
</evidence>
<organism evidence="5 6">
    <name type="scientific">Tissierella carlieri</name>
    <dbReference type="NCBI Taxonomy" id="689904"/>
    <lineage>
        <taxon>Bacteria</taxon>
        <taxon>Bacillati</taxon>
        <taxon>Bacillota</taxon>
        <taxon>Tissierellia</taxon>
        <taxon>Tissierellales</taxon>
        <taxon>Tissierellaceae</taxon>
        <taxon>Tissierella</taxon>
    </lineage>
</organism>
<evidence type="ECO:0000313" key="6">
    <source>
        <dbReference type="Proteomes" id="UP001524478"/>
    </source>
</evidence>
<dbReference type="Pfam" id="PF03965">
    <property type="entry name" value="Penicillinase_R"/>
    <property type="match status" value="1"/>
</dbReference>
<comment type="similarity">
    <text evidence="1">Belongs to the BlaI transcriptional regulatory family.</text>
</comment>
<dbReference type="Proteomes" id="UP001524478">
    <property type="component" value="Unassembled WGS sequence"/>
</dbReference>
<keyword evidence="6" id="KW-1185">Reference proteome</keyword>
<dbReference type="SUPFAM" id="SSF46785">
    <property type="entry name" value="Winged helix' DNA-binding domain"/>
    <property type="match status" value="1"/>
</dbReference>
<protein>
    <submittedName>
        <fullName evidence="5">BlaI/MecI/CopY family transcriptional regulator</fullName>
    </submittedName>
</protein>
<evidence type="ECO:0000256" key="1">
    <source>
        <dbReference type="ARBA" id="ARBA00011046"/>
    </source>
</evidence>
<comment type="caution">
    <text evidence="5">The sequence shown here is derived from an EMBL/GenBank/DDBJ whole genome shotgun (WGS) entry which is preliminary data.</text>
</comment>
<keyword evidence="4" id="KW-0804">Transcription</keyword>
<evidence type="ECO:0000313" key="5">
    <source>
        <dbReference type="EMBL" id="MCQ4922012.1"/>
    </source>
</evidence>
<dbReference type="InterPro" id="IPR036388">
    <property type="entry name" value="WH-like_DNA-bd_sf"/>
</dbReference>
<dbReference type="Gene3D" id="1.10.10.10">
    <property type="entry name" value="Winged helix-like DNA-binding domain superfamily/Winged helix DNA-binding domain"/>
    <property type="match status" value="1"/>
</dbReference>
<dbReference type="Gene3D" id="1.10.4040.10">
    <property type="entry name" value="Penicillinase repressor domain"/>
    <property type="match status" value="1"/>
</dbReference>
<accession>A0ABT1S6P0</accession>
<evidence type="ECO:0000256" key="2">
    <source>
        <dbReference type="ARBA" id="ARBA00023015"/>
    </source>
</evidence>
<reference evidence="5 6" key="1">
    <citation type="submission" date="2022-06" db="EMBL/GenBank/DDBJ databases">
        <title>Isolation of gut microbiota from human fecal samples.</title>
        <authorList>
            <person name="Pamer E.G."/>
            <person name="Barat B."/>
            <person name="Waligurski E."/>
            <person name="Medina S."/>
            <person name="Paddock L."/>
            <person name="Mostad J."/>
        </authorList>
    </citation>
    <scope>NUCLEOTIDE SEQUENCE [LARGE SCALE GENOMIC DNA]</scope>
    <source>
        <strain evidence="5 6">DFI.7.95</strain>
    </source>
</reference>
<dbReference type="RefSeq" id="WP_256310354.1">
    <property type="nucleotide sequence ID" value="NZ_JANGAC010000002.1"/>
</dbReference>
<dbReference type="PIRSF" id="PIRSF019455">
    <property type="entry name" value="CopR_AtkY"/>
    <property type="match status" value="1"/>
</dbReference>
<dbReference type="InterPro" id="IPR036390">
    <property type="entry name" value="WH_DNA-bd_sf"/>
</dbReference>
<gene>
    <name evidence="5" type="ORF">NE686_02850</name>
</gene>
<evidence type="ECO:0000256" key="3">
    <source>
        <dbReference type="ARBA" id="ARBA00023125"/>
    </source>
</evidence>
<keyword evidence="2" id="KW-0805">Transcription regulation</keyword>
<keyword evidence="3" id="KW-0238">DNA-binding</keyword>
<dbReference type="EMBL" id="JANGAC010000002">
    <property type="protein sequence ID" value="MCQ4922012.1"/>
    <property type="molecule type" value="Genomic_DNA"/>
</dbReference>
<sequence>MDNREKAKLTDTEWIIMMLLWEKNPLTCRQIEDNLKEETGWSRHTIISFLKRMQKKNYVRMEEANPARLYYPLLDKNETVLQETRSFAKKIFDGKMGLLVSSLVDSEDITKDEINSMLQSLKKALVERDEQNG</sequence>
<name>A0ABT1S6P0_9FIRM</name>